<dbReference type="OrthoDB" id="5407715at2759"/>
<dbReference type="PANTHER" id="PTHR43401:SF2">
    <property type="entry name" value="L-THREONINE 3-DEHYDROGENASE"/>
    <property type="match status" value="1"/>
</dbReference>
<reference evidence="4 5" key="1">
    <citation type="journal article" date="2011" name="PLoS Genet.">
        <title>Genome sequencing and comparative transcriptomics of the model entomopathogenic fungi Metarhizium anisopliae and M. acridum.</title>
        <authorList>
            <person name="Gao Q."/>
            <person name="Jin K."/>
            <person name="Ying S.H."/>
            <person name="Zhang Y."/>
            <person name="Xiao G."/>
            <person name="Shang Y."/>
            <person name="Duan Z."/>
            <person name="Hu X."/>
            <person name="Xie X.Q."/>
            <person name="Zhou G."/>
            <person name="Peng G."/>
            <person name="Luo Z."/>
            <person name="Huang W."/>
            <person name="Wang B."/>
            <person name="Fang W."/>
            <person name="Wang S."/>
            <person name="Zhong Y."/>
            <person name="Ma L.J."/>
            <person name="St Leger R.J."/>
            <person name="Zhao G.P."/>
            <person name="Pei Y."/>
            <person name="Feng M.G."/>
            <person name="Xia Y."/>
            <person name="Wang C."/>
        </authorList>
    </citation>
    <scope>NUCLEOTIDE SEQUENCE [LARGE SCALE GENOMIC DNA]</scope>
    <source>
        <strain evidence="4 5">CQMa 102</strain>
    </source>
</reference>
<keyword evidence="5" id="KW-1185">Reference proteome</keyword>
<dbReference type="InterPro" id="IPR050129">
    <property type="entry name" value="Zn_alcohol_dh"/>
</dbReference>
<dbReference type="InterPro" id="IPR013149">
    <property type="entry name" value="ADH-like_C"/>
</dbReference>
<dbReference type="Gene3D" id="3.90.180.10">
    <property type="entry name" value="Medium-chain alcohol dehydrogenases, catalytic domain"/>
    <property type="match status" value="1"/>
</dbReference>
<dbReference type="InterPro" id="IPR011032">
    <property type="entry name" value="GroES-like_sf"/>
</dbReference>
<dbReference type="InterPro" id="IPR036291">
    <property type="entry name" value="NAD(P)-bd_dom_sf"/>
</dbReference>
<proteinExistence type="predicted"/>
<keyword evidence="1" id="KW-0560">Oxidoreductase</keyword>
<feature type="domain" description="Alcohol dehydrogenase-like C-terminal" evidence="2">
    <location>
        <begin position="188"/>
        <end position="324"/>
    </location>
</feature>
<evidence type="ECO:0000256" key="1">
    <source>
        <dbReference type="ARBA" id="ARBA00023002"/>
    </source>
</evidence>
<dbReference type="HOGENOM" id="CLU_026673_0_0_1"/>
<dbReference type="SUPFAM" id="SSF51735">
    <property type="entry name" value="NAD(P)-binding Rossmann-fold domains"/>
    <property type="match status" value="1"/>
</dbReference>
<accession>E9EIK8</accession>
<dbReference type="SUPFAM" id="SSF50129">
    <property type="entry name" value="GroES-like"/>
    <property type="match status" value="1"/>
</dbReference>
<dbReference type="PANTHER" id="PTHR43401">
    <property type="entry name" value="L-THREONINE 3-DEHYDROGENASE"/>
    <property type="match status" value="1"/>
</dbReference>
<organism evidence="5">
    <name type="scientific">Metarhizium acridum (strain CQMa 102)</name>
    <dbReference type="NCBI Taxonomy" id="655827"/>
    <lineage>
        <taxon>Eukaryota</taxon>
        <taxon>Fungi</taxon>
        <taxon>Dikarya</taxon>
        <taxon>Ascomycota</taxon>
        <taxon>Pezizomycotina</taxon>
        <taxon>Sordariomycetes</taxon>
        <taxon>Hypocreomycetidae</taxon>
        <taxon>Hypocreales</taxon>
        <taxon>Clavicipitaceae</taxon>
        <taxon>Metarhizium</taxon>
    </lineage>
</organism>
<dbReference type="InterPro" id="IPR013154">
    <property type="entry name" value="ADH-like_N"/>
</dbReference>
<dbReference type="Pfam" id="PF08240">
    <property type="entry name" value="ADH_N"/>
    <property type="match status" value="1"/>
</dbReference>
<dbReference type="Proteomes" id="UP000002499">
    <property type="component" value="Unassembled WGS sequence"/>
</dbReference>
<dbReference type="OMA" id="YGLEEHH"/>
<dbReference type="eggNOG" id="KOG1198">
    <property type="taxonomic scope" value="Eukaryota"/>
</dbReference>
<feature type="domain" description="Alcohol dehydrogenase-like N-terminal" evidence="3">
    <location>
        <begin position="24"/>
        <end position="137"/>
    </location>
</feature>
<dbReference type="EMBL" id="GL698644">
    <property type="protein sequence ID" value="EFY84244.1"/>
    <property type="molecule type" value="Genomic_DNA"/>
</dbReference>
<evidence type="ECO:0000259" key="3">
    <source>
        <dbReference type="Pfam" id="PF08240"/>
    </source>
</evidence>
<evidence type="ECO:0000259" key="2">
    <source>
        <dbReference type="Pfam" id="PF00107"/>
    </source>
</evidence>
<protein>
    <submittedName>
        <fullName evidence="4">Isopropanol dehydrogenase, putative</fullName>
    </submittedName>
</protein>
<dbReference type="InParanoid" id="E9EIK8"/>
<dbReference type="Pfam" id="PF00107">
    <property type="entry name" value="ADH_zinc_N"/>
    <property type="match status" value="1"/>
</dbReference>
<evidence type="ECO:0000313" key="4">
    <source>
        <dbReference type="EMBL" id="EFY84244.1"/>
    </source>
</evidence>
<gene>
    <name evidence="4" type="ORF">MAC_09706</name>
</gene>
<name>E9EIK8_METAQ</name>
<dbReference type="Gene3D" id="3.40.50.720">
    <property type="entry name" value="NAD(P)-binding Rossmann-like Domain"/>
    <property type="match status" value="1"/>
</dbReference>
<dbReference type="GO" id="GO:0016491">
    <property type="term" value="F:oxidoreductase activity"/>
    <property type="evidence" value="ECO:0007669"/>
    <property type="project" value="UniProtKB-KW"/>
</dbReference>
<sequence length="364" mass="38842">MNALMLHGPGNINHEKVAKPEASPGSVVVRVLAAPIWDYVSEVLEGSLRFPHAYPLVFGTCCVGRIDQVGPDVVALKAGQLVFCDHIVYLRDAPEKRIVLGYHGGHSSEELKFSSSHYKNGCFAEYARFPAENVHMINEQRIAQLGITPSQMCEISSVMSAIGAANAIHIRPGDTVLVMPGTGFFSSSAITAALGLGAANVVVTSRSKDTLDALVAHFGEDGKRITPLVLSGEAMADADVLRSATLDGKGADAYIDFSSPKMVESSHFEAGLRSLKRFGRCCLAGVIPGNLPLPYLTIRANSISVVGSFAQNRQDVELTIRLIEAGNLTLRKDVAGEFGLGDLDKALKLAKEVPGWGQMVVMTP</sequence>
<evidence type="ECO:0000313" key="5">
    <source>
        <dbReference type="Proteomes" id="UP000002499"/>
    </source>
</evidence>
<dbReference type="AlphaFoldDB" id="E9EIK8"/>